<feature type="chain" id="PRO_5016023820" evidence="1">
    <location>
        <begin position="26"/>
        <end position="131"/>
    </location>
</feature>
<accession>A0A2W7C0Q9</accession>
<name>A0A2W7C0Q9_9HYPH</name>
<dbReference type="EMBL" id="MZXV01000044">
    <property type="protein sequence ID" value="PZV36632.1"/>
    <property type="molecule type" value="Genomic_DNA"/>
</dbReference>
<feature type="signal peptide" evidence="1">
    <location>
        <begin position="1"/>
        <end position="25"/>
    </location>
</feature>
<keyword evidence="1" id="KW-0732">Signal</keyword>
<evidence type="ECO:0000313" key="3">
    <source>
        <dbReference type="Proteomes" id="UP000248616"/>
    </source>
</evidence>
<evidence type="ECO:0000313" key="2">
    <source>
        <dbReference type="EMBL" id="PZV36632.1"/>
    </source>
</evidence>
<dbReference type="AlphaFoldDB" id="A0A2W7C0Q9"/>
<dbReference type="Proteomes" id="UP000248616">
    <property type="component" value="Unassembled WGS sequence"/>
</dbReference>
<comment type="caution">
    <text evidence="2">The sequence shown here is derived from an EMBL/GenBank/DDBJ whole genome shotgun (WGS) entry which is preliminary data.</text>
</comment>
<sequence>MRSFMPKIIAAASIFAAIPLSSAYAVHRHHRAQVDPTTTASVPVDPATRAAVVQLLSVKQGIREARQVGKITQDQARDLMQQADTIQHTALTSGGRSALGQIDALGQRLQNATGQGTYMGDGADGGYYPNG</sequence>
<dbReference type="RefSeq" id="WP_111546027.1">
    <property type="nucleotide sequence ID" value="NZ_MZXV01000044.1"/>
</dbReference>
<dbReference type="OrthoDB" id="8085980at2"/>
<keyword evidence="3" id="KW-1185">Reference proteome</keyword>
<proteinExistence type="predicted"/>
<protein>
    <submittedName>
        <fullName evidence="2">Uncharacterized protein</fullName>
    </submittedName>
</protein>
<organism evidence="2 3">
    <name type="scientific">Mesorhizobium kowhaii</name>
    <dbReference type="NCBI Taxonomy" id="1300272"/>
    <lineage>
        <taxon>Bacteria</taxon>
        <taxon>Pseudomonadati</taxon>
        <taxon>Pseudomonadota</taxon>
        <taxon>Alphaproteobacteria</taxon>
        <taxon>Hyphomicrobiales</taxon>
        <taxon>Phyllobacteriaceae</taxon>
        <taxon>Mesorhizobium</taxon>
    </lineage>
</organism>
<evidence type="ECO:0000256" key="1">
    <source>
        <dbReference type="SAM" id="SignalP"/>
    </source>
</evidence>
<gene>
    <name evidence="2" type="ORF">B5V02_20710</name>
</gene>
<reference evidence="3" key="1">
    <citation type="submission" date="2017-03" db="EMBL/GenBank/DDBJ databases">
        <authorList>
            <person name="Safronova V.I."/>
            <person name="Sazanova A.L."/>
            <person name="Chirak E.R."/>
        </authorList>
    </citation>
    <scope>NUCLEOTIDE SEQUENCE [LARGE SCALE GENOMIC DNA]</scope>
    <source>
        <strain evidence="3">Ach-343</strain>
    </source>
</reference>